<dbReference type="SUPFAM" id="SSF47473">
    <property type="entry name" value="EF-hand"/>
    <property type="match status" value="1"/>
</dbReference>
<dbReference type="EMBL" id="GDID01005045">
    <property type="protein sequence ID" value="JAP91561.1"/>
    <property type="molecule type" value="Transcribed_RNA"/>
</dbReference>
<organism evidence="5">
    <name type="scientific">Trepomonas sp. PC1</name>
    <dbReference type="NCBI Taxonomy" id="1076344"/>
    <lineage>
        <taxon>Eukaryota</taxon>
        <taxon>Metamonada</taxon>
        <taxon>Diplomonadida</taxon>
        <taxon>Hexamitidae</taxon>
        <taxon>Hexamitinae</taxon>
        <taxon>Trepomonas</taxon>
    </lineage>
</organism>
<reference evidence="5" key="1">
    <citation type="submission" date="2015-07" db="EMBL/GenBank/DDBJ databases">
        <title>Adaptation to a free-living lifestyle via gene acquisitions in the diplomonad Trepomonas sp. PC1.</title>
        <authorList>
            <person name="Xu F."/>
            <person name="Jerlstrom-Hultqvist J."/>
            <person name="Kolisko M."/>
            <person name="Simpson A.G.B."/>
            <person name="Roger A.J."/>
            <person name="Svard S.G."/>
            <person name="Andersson J.O."/>
        </authorList>
    </citation>
    <scope>NUCLEOTIDE SEQUENCE</scope>
    <source>
        <strain evidence="5">PC1</strain>
    </source>
</reference>
<protein>
    <submittedName>
        <fullName evidence="5">EF-hand domain pair-containing protein</fullName>
    </submittedName>
</protein>
<evidence type="ECO:0000259" key="4">
    <source>
        <dbReference type="PROSITE" id="PS50222"/>
    </source>
</evidence>
<keyword evidence="2" id="KW-0677">Repeat</keyword>
<dbReference type="Pfam" id="PF13202">
    <property type="entry name" value="EF-hand_5"/>
    <property type="match status" value="2"/>
</dbReference>
<dbReference type="PROSITE" id="PS00018">
    <property type="entry name" value="EF_HAND_1"/>
    <property type="match status" value="2"/>
</dbReference>
<evidence type="ECO:0000256" key="3">
    <source>
        <dbReference type="ARBA" id="ARBA00022837"/>
    </source>
</evidence>
<dbReference type="InterPro" id="IPR011992">
    <property type="entry name" value="EF-hand-dom_pair"/>
</dbReference>
<keyword evidence="3" id="KW-0106">Calcium</keyword>
<feature type="non-terminal residue" evidence="5">
    <location>
        <position position="230"/>
    </location>
</feature>
<dbReference type="AlphaFoldDB" id="A0A146K7M2"/>
<feature type="domain" description="EF-hand" evidence="4">
    <location>
        <begin position="198"/>
        <end position="230"/>
    </location>
</feature>
<dbReference type="InterPro" id="IPR002048">
    <property type="entry name" value="EF_hand_dom"/>
</dbReference>
<dbReference type="PROSITE" id="PS50222">
    <property type="entry name" value="EF_HAND_2"/>
    <property type="match status" value="1"/>
</dbReference>
<sequence length="230" mass="27361">KGFITKEHFSELKQQLRELNSKNKSKPVVQDDEFNKIDSNSDNLLSLEEILEFYDDRSEAKITKLFGQFTKNVPGFITKEQFQDFKQQIRDMKAEKKKQQPTDQNPEYQEIDVNKDGLLSLEEILEFYDDKKESKITLLFSKADQACRGYISKEQFNILKQQLRECDITKKQSQFDQMDTNHDNQLTLEEILEFYDDRYEMKITKLFDRADKSSKGFITKEQFSELKQQL</sequence>
<name>A0A146K7M2_9EUKA</name>
<feature type="non-terminal residue" evidence="5">
    <location>
        <position position="1"/>
    </location>
</feature>
<dbReference type="GO" id="GO:0005783">
    <property type="term" value="C:endoplasmic reticulum"/>
    <property type="evidence" value="ECO:0007669"/>
    <property type="project" value="TreeGrafter"/>
</dbReference>
<dbReference type="PANTHER" id="PTHR10827:SF98">
    <property type="entry name" value="45 KDA CALCIUM-BINDING PROTEIN"/>
    <property type="match status" value="1"/>
</dbReference>
<dbReference type="PANTHER" id="PTHR10827">
    <property type="entry name" value="RETICULOCALBIN"/>
    <property type="match status" value="1"/>
</dbReference>
<dbReference type="GO" id="GO:0005509">
    <property type="term" value="F:calcium ion binding"/>
    <property type="evidence" value="ECO:0007669"/>
    <property type="project" value="InterPro"/>
</dbReference>
<evidence type="ECO:0000256" key="1">
    <source>
        <dbReference type="ARBA" id="ARBA00022723"/>
    </source>
</evidence>
<dbReference type="Pfam" id="PF13499">
    <property type="entry name" value="EF-hand_7"/>
    <property type="match status" value="1"/>
</dbReference>
<gene>
    <name evidence="5" type="ORF">TPC1_16792</name>
</gene>
<proteinExistence type="predicted"/>
<accession>A0A146K7M2</accession>
<dbReference type="InterPro" id="IPR018247">
    <property type="entry name" value="EF_Hand_1_Ca_BS"/>
</dbReference>
<evidence type="ECO:0000313" key="5">
    <source>
        <dbReference type="EMBL" id="JAP91561.1"/>
    </source>
</evidence>
<dbReference type="Gene3D" id="1.10.238.10">
    <property type="entry name" value="EF-hand"/>
    <property type="match status" value="3"/>
</dbReference>
<keyword evidence="1" id="KW-0479">Metal-binding</keyword>
<evidence type="ECO:0000256" key="2">
    <source>
        <dbReference type="ARBA" id="ARBA00022737"/>
    </source>
</evidence>